<dbReference type="EMBL" id="BAABHS010000055">
    <property type="protein sequence ID" value="GAA4995107.1"/>
    <property type="molecule type" value="Genomic_DNA"/>
</dbReference>
<evidence type="ECO:0008006" key="3">
    <source>
        <dbReference type="Google" id="ProtNLM"/>
    </source>
</evidence>
<comment type="caution">
    <text evidence="1">The sequence shown here is derived from an EMBL/GenBank/DDBJ whole genome shotgun (WGS) entry which is preliminary data.</text>
</comment>
<evidence type="ECO:0000313" key="2">
    <source>
        <dbReference type="Proteomes" id="UP001500466"/>
    </source>
</evidence>
<organism evidence="1 2">
    <name type="scientific">Yinghuangia aomiensis</name>
    <dbReference type="NCBI Taxonomy" id="676205"/>
    <lineage>
        <taxon>Bacteria</taxon>
        <taxon>Bacillati</taxon>
        <taxon>Actinomycetota</taxon>
        <taxon>Actinomycetes</taxon>
        <taxon>Kitasatosporales</taxon>
        <taxon>Streptomycetaceae</taxon>
        <taxon>Yinghuangia</taxon>
    </lineage>
</organism>
<sequence length="260" mass="27841">MVRRDRLGFPLFGRGDPGDRVRVSEPRRPVRPDGVAAGVPGRVWYAAYASNMHAARFACYLRGGRPAGGARVYPGCRDAAPPGRTVPVVLPGRLYFALESQVWTGGLGLYDPCDGGEAVGRAYLVTVGQFSDIAAQEMRRLPGGDLDPVRAVRDGRDAFGPVRDGRDAFGPGRYETLVCPGWLDGFPVLTVTAPWRSGDVPGNAPAAAYLRHLGAGLCEAHGWTAERSAAYLAECPGARGVWSPGEIAQLLRESRLSPER</sequence>
<name>A0ABP9ID91_9ACTN</name>
<protein>
    <recommendedName>
        <fullName evidence="3">Histone deacetylase</fullName>
    </recommendedName>
</protein>
<keyword evidence="2" id="KW-1185">Reference proteome</keyword>
<accession>A0ABP9ID91</accession>
<proteinExistence type="predicted"/>
<evidence type="ECO:0000313" key="1">
    <source>
        <dbReference type="EMBL" id="GAA4995107.1"/>
    </source>
</evidence>
<gene>
    <name evidence="1" type="ORF">GCM10023205_80200</name>
</gene>
<reference evidence="2" key="1">
    <citation type="journal article" date="2019" name="Int. J. Syst. Evol. Microbiol.">
        <title>The Global Catalogue of Microorganisms (GCM) 10K type strain sequencing project: providing services to taxonomists for standard genome sequencing and annotation.</title>
        <authorList>
            <consortium name="The Broad Institute Genomics Platform"/>
            <consortium name="The Broad Institute Genome Sequencing Center for Infectious Disease"/>
            <person name="Wu L."/>
            <person name="Ma J."/>
        </authorList>
    </citation>
    <scope>NUCLEOTIDE SEQUENCE [LARGE SCALE GENOMIC DNA]</scope>
    <source>
        <strain evidence="2">JCM 17986</strain>
    </source>
</reference>
<dbReference type="Gene3D" id="3.10.490.10">
    <property type="entry name" value="Gamma-glutamyl cyclotransferase-like"/>
    <property type="match status" value="1"/>
</dbReference>
<dbReference type="Proteomes" id="UP001500466">
    <property type="component" value="Unassembled WGS sequence"/>
</dbReference>